<dbReference type="InterPro" id="IPR013249">
    <property type="entry name" value="RNA_pol_sigma70_r4_t2"/>
</dbReference>
<dbReference type="SUPFAM" id="SSF88946">
    <property type="entry name" value="Sigma2 domain of RNA polymerase sigma factors"/>
    <property type="match status" value="1"/>
</dbReference>
<feature type="region of interest" description="Disordered" evidence="5">
    <location>
        <begin position="1"/>
        <end position="21"/>
    </location>
</feature>
<dbReference type="Proteomes" id="UP000280346">
    <property type="component" value="Unassembled WGS sequence"/>
</dbReference>
<name>A0A433J423_9PROT</name>
<keyword evidence="8" id="KW-1185">Reference proteome</keyword>
<dbReference type="EMBL" id="RZIJ01000020">
    <property type="protein sequence ID" value="RUQ66615.1"/>
    <property type="molecule type" value="Genomic_DNA"/>
</dbReference>
<dbReference type="Gene3D" id="1.10.10.10">
    <property type="entry name" value="Winged helix-like DNA-binding domain superfamily/Winged helix DNA-binding domain"/>
    <property type="match status" value="1"/>
</dbReference>
<keyword evidence="2" id="KW-0805">Transcription regulation</keyword>
<evidence type="ECO:0000313" key="8">
    <source>
        <dbReference type="Proteomes" id="UP000280346"/>
    </source>
</evidence>
<evidence type="ECO:0000256" key="3">
    <source>
        <dbReference type="ARBA" id="ARBA00023082"/>
    </source>
</evidence>
<dbReference type="SMART" id="SM00421">
    <property type="entry name" value="HTH_LUXR"/>
    <property type="match status" value="1"/>
</dbReference>
<dbReference type="InterPro" id="IPR014284">
    <property type="entry name" value="RNA_pol_sigma-70_dom"/>
</dbReference>
<dbReference type="InterPro" id="IPR007627">
    <property type="entry name" value="RNA_pol_sigma70_r2"/>
</dbReference>
<evidence type="ECO:0000259" key="6">
    <source>
        <dbReference type="SMART" id="SM00421"/>
    </source>
</evidence>
<dbReference type="PANTHER" id="PTHR43133">
    <property type="entry name" value="RNA POLYMERASE ECF-TYPE SIGMA FACTO"/>
    <property type="match status" value="1"/>
</dbReference>
<protein>
    <submittedName>
        <fullName evidence="7">Sigma-70 family RNA polymerase sigma factor</fullName>
    </submittedName>
</protein>
<keyword evidence="3" id="KW-0731">Sigma factor</keyword>
<dbReference type="NCBIfam" id="TIGR02937">
    <property type="entry name" value="sigma70-ECF"/>
    <property type="match status" value="1"/>
</dbReference>
<proteinExistence type="inferred from homology"/>
<dbReference type="InterPro" id="IPR000792">
    <property type="entry name" value="Tscrpt_reg_LuxR_C"/>
</dbReference>
<dbReference type="GO" id="GO:0016987">
    <property type="term" value="F:sigma factor activity"/>
    <property type="evidence" value="ECO:0007669"/>
    <property type="project" value="UniProtKB-KW"/>
</dbReference>
<dbReference type="InterPro" id="IPR013325">
    <property type="entry name" value="RNA_pol_sigma_r2"/>
</dbReference>
<feature type="domain" description="HTH luxR-type" evidence="6">
    <location>
        <begin position="132"/>
        <end position="186"/>
    </location>
</feature>
<dbReference type="InterPro" id="IPR013324">
    <property type="entry name" value="RNA_pol_sigma_r3/r4-like"/>
</dbReference>
<dbReference type="Pfam" id="PF04542">
    <property type="entry name" value="Sigma70_r2"/>
    <property type="match status" value="1"/>
</dbReference>
<gene>
    <name evidence="7" type="ORF">EJ913_22035</name>
</gene>
<dbReference type="Pfam" id="PF08281">
    <property type="entry name" value="Sigma70_r4_2"/>
    <property type="match status" value="1"/>
</dbReference>
<dbReference type="GO" id="GO:0003677">
    <property type="term" value="F:DNA binding"/>
    <property type="evidence" value="ECO:0007669"/>
    <property type="project" value="InterPro"/>
</dbReference>
<organism evidence="7 8">
    <name type="scientific">Azospirillum doebereinerae</name>
    <dbReference type="NCBI Taxonomy" id="92933"/>
    <lineage>
        <taxon>Bacteria</taxon>
        <taxon>Pseudomonadati</taxon>
        <taxon>Pseudomonadota</taxon>
        <taxon>Alphaproteobacteria</taxon>
        <taxon>Rhodospirillales</taxon>
        <taxon>Azospirillaceae</taxon>
        <taxon>Azospirillum</taxon>
    </lineage>
</organism>
<dbReference type="GO" id="GO:0006352">
    <property type="term" value="P:DNA-templated transcription initiation"/>
    <property type="evidence" value="ECO:0007669"/>
    <property type="project" value="InterPro"/>
</dbReference>
<dbReference type="SUPFAM" id="SSF88659">
    <property type="entry name" value="Sigma3 and sigma4 domains of RNA polymerase sigma factors"/>
    <property type="match status" value="1"/>
</dbReference>
<dbReference type="PANTHER" id="PTHR43133:SF63">
    <property type="entry name" value="RNA POLYMERASE SIGMA FACTOR FECI-RELATED"/>
    <property type="match status" value="1"/>
</dbReference>
<evidence type="ECO:0000256" key="2">
    <source>
        <dbReference type="ARBA" id="ARBA00023015"/>
    </source>
</evidence>
<dbReference type="Gene3D" id="1.10.1740.10">
    <property type="match status" value="1"/>
</dbReference>
<dbReference type="CDD" id="cd06171">
    <property type="entry name" value="Sigma70_r4"/>
    <property type="match status" value="1"/>
</dbReference>
<accession>A0A433J423</accession>
<evidence type="ECO:0000256" key="4">
    <source>
        <dbReference type="ARBA" id="ARBA00023163"/>
    </source>
</evidence>
<sequence>MRDRDRPSPSRPPPRPESVTSWTGKIAGLFATHRAHVERVISRRTGDPQAAGDLAQDAFLRLARMPDGDAVENPAGLLFTVADRIALDHCRAARRQRLRDAGPLDDDLPAPGPTAEAVAERNETMARLRGAIDGLSPKTRAVFLLYHAEGLAYREIAERLGISPRTVEYHLRQALEQCRTHMKRRPVRP</sequence>
<evidence type="ECO:0000256" key="5">
    <source>
        <dbReference type="SAM" id="MobiDB-lite"/>
    </source>
</evidence>
<dbReference type="InterPro" id="IPR039425">
    <property type="entry name" value="RNA_pol_sigma-70-like"/>
</dbReference>
<comment type="caution">
    <text evidence="7">The sequence shown here is derived from an EMBL/GenBank/DDBJ whole genome shotgun (WGS) entry which is preliminary data.</text>
</comment>
<evidence type="ECO:0000313" key="7">
    <source>
        <dbReference type="EMBL" id="RUQ66615.1"/>
    </source>
</evidence>
<reference evidence="7 8" key="1">
    <citation type="submission" date="2018-12" db="EMBL/GenBank/DDBJ databases">
        <authorList>
            <person name="Yang Y."/>
        </authorList>
    </citation>
    <scope>NUCLEOTIDE SEQUENCE [LARGE SCALE GENOMIC DNA]</scope>
    <source>
        <strain evidence="7 8">GSF71</strain>
    </source>
</reference>
<dbReference type="InterPro" id="IPR036388">
    <property type="entry name" value="WH-like_DNA-bd_sf"/>
</dbReference>
<evidence type="ECO:0000256" key="1">
    <source>
        <dbReference type="ARBA" id="ARBA00010641"/>
    </source>
</evidence>
<dbReference type="AlphaFoldDB" id="A0A433J423"/>
<keyword evidence="4" id="KW-0804">Transcription</keyword>
<dbReference type="OrthoDB" id="9794372at2"/>
<comment type="similarity">
    <text evidence="1">Belongs to the sigma-70 factor family. ECF subfamily.</text>
</comment>